<evidence type="ECO:0000313" key="2">
    <source>
        <dbReference type="Proteomes" id="UP001642405"/>
    </source>
</evidence>
<comment type="caution">
    <text evidence="1">The sequence shown here is derived from an EMBL/GenBank/DDBJ whole genome shotgun (WGS) entry which is preliminary data.</text>
</comment>
<name>A0ABP0CP88_9PEZI</name>
<sequence>MVSTVFIPQITQGVSQMDLGSKSKTKRFSGSLRRLHARTRAQLKAAFGAGEAISAEQAAVEQP</sequence>
<evidence type="ECO:0000313" key="1">
    <source>
        <dbReference type="EMBL" id="CAK7233711.1"/>
    </source>
</evidence>
<dbReference type="Proteomes" id="UP001642405">
    <property type="component" value="Unassembled WGS sequence"/>
</dbReference>
<dbReference type="EMBL" id="CAWUHB010000077">
    <property type="protein sequence ID" value="CAK7233711.1"/>
    <property type="molecule type" value="Genomic_DNA"/>
</dbReference>
<accession>A0ABP0CP88</accession>
<keyword evidence="2" id="KW-1185">Reference proteome</keyword>
<protein>
    <submittedName>
        <fullName evidence="1">Uncharacterized protein</fullName>
    </submittedName>
</protein>
<organism evidence="1 2">
    <name type="scientific">Sporothrix curviconia</name>
    <dbReference type="NCBI Taxonomy" id="1260050"/>
    <lineage>
        <taxon>Eukaryota</taxon>
        <taxon>Fungi</taxon>
        <taxon>Dikarya</taxon>
        <taxon>Ascomycota</taxon>
        <taxon>Pezizomycotina</taxon>
        <taxon>Sordariomycetes</taxon>
        <taxon>Sordariomycetidae</taxon>
        <taxon>Ophiostomatales</taxon>
        <taxon>Ophiostomataceae</taxon>
        <taxon>Sporothrix</taxon>
    </lineage>
</organism>
<gene>
    <name evidence="1" type="ORF">SCUCBS95973_008688</name>
</gene>
<reference evidence="1 2" key="1">
    <citation type="submission" date="2024-01" db="EMBL/GenBank/DDBJ databases">
        <authorList>
            <person name="Allen C."/>
            <person name="Tagirdzhanova G."/>
        </authorList>
    </citation>
    <scope>NUCLEOTIDE SEQUENCE [LARGE SCALE GENOMIC DNA]</scope>
</reference>
<proteinExistence type="predicted"/>